<evidence type="ECO:0000256" key="2">
    <source>
        <dbReference type="SAM" id="MobiDB-lite"/>
    </source>
</evidence>
<dbReference type="Pfam" id="PF01381">
    <property type="entry name" value="HTH_3"/>
    <property type="match status" value="1"/>
</dbReference>
<dbReference type="Proteomes" id="UP000664034">
    <property type="component" value="Unassembled WGS sequence"/>
</dbReference>
<evidence type="ECO:0000313" key="5">
    <source>
        <dbReference type="Proteomes" id="UP000664034"/>
    </source>
</evidence>
<reference evidence="4" key="1">
    <citation type="submission" date="2021-03" db="EMBL/GenBank/DDBJ databases">
        <title>Fibrella sp. HMF5335 genome sequencing and assembly.</title>
        <authorList>
            <person name="Kang H."/>
            <person name="Kim H."/>
            <person name="Bae S."/>
            <person name="Joh K."/>
        </authorList>
    </citation>
    <scope>NUCLEOTIDE SEQUENCE</scope>
    <source>
        <strain evidence="4">HMF5335</strain>
    </source>
</reference>
<dbReference type="Gene3D" id="1.10.260.40">
    <property type="entry name" value="lambda repressor-like DNA-binding domains"/>
    <property type="match status" value="1"/>
</dbReference>
<gene>
    <name evidence="4" type="ORF">J2I47_03560</name>
</gene>
<dbReference type="GO" id="GO:0003677">
    <property type="term" value="F:DNA binding"/>
    <property type="evidence" value="ECO:0007669"/>
    <property type="project" value="UniProtKB-KW"/>
</dbReference>
<evidence type="ECO:0000256" key="1">
    <source>
        <dbReference type="ARBA" id="ARBA00023125"/>
    </source>
</evidence>
<name>A0A939K015_9BACT</name>
<dbReference type="PROSITE" id="PS50943">
    <property type="entry name" value="HTH_CROC1"/>
    <property type="match status" value="1"/>
</dbReference>
<dbReference type="SMART" id="SM00530">
    <property type="entry name" value="HTH_XRE"/>
    <property type="match status" value="1"/>
</dbReference>
<evidence type="ECO:0000313" key="4">
    <source>
        <dbReference type="EMBL" id="MBO0935617.1"/>
    </source>
</evidence>
<dbReference type="InterPro" id="IPR001387">
    <property type="entry name" value="Cro/C1-type_HTH"/>
</dbReference>
<dbReference type="PANTHER" id="PTHR36924:SF1">
    <property type="entry name" value="ANTITOXIN HIGA-1"/>
    <property type="match status" value="1"/>
</dbReference>
<keyword evidence="1" id="KW-0238">DNA-binding</keyword>
<dbReference type="SUPFAM" id="SSF47413">
    <property type="entry name" value="lambda repressor-like DNA-binding domains"/>
    <property type="match status" value="1"/>
</dbReference>
<evidence type="ECO:0000259" key="3">
    <source>
        <dbReference type="PROSITE" id="PS50943"/>
    </source>
</evidence>
<dbReference type="InterPro" id="IPR013430">
    <property type="entry name" value="Toxin_antidote_HigA"/>
</dbReference>
<dbReference type="RefSeq" id="WP_207363155.1">
    <property type="nucleotide sequence ID" value="NZ_JAFMYV010000001.1"/>
</dbReference>
<feature type="region of interest" description="Disordered" evidence="2">
    <location>
        <begin position="1"/>
        <end position="21"/>
    </location>
</feature>
<dbReference type="PANTHER" id="PTHR36924">
    <property type="entry name" value="ANTITOXIN HIGA-1"/>
    <property type="match status" value="1"/>
</dbReference>
<organism evidence="4 5">
    <name type="scientific">Fibrella rubiginis</name>
    <dbReference type="NCBI Taxonomy" id="2817060"/>
    <lineage>
        <taxon>Bacteria</taxon>
        <taxon>Pseudomonadati</taxon>
        <taxon>Bacteroidota</taxon>
        <taxon>Cytophagia</taxon>
        <taxon>Cytophagales</taxon>
        <taxon>Spirosomataceae</taxon>
        <taxon>Fibrella</taxon>
    </lineage>
</organism>
<dbReference type="EMBL" id="JAFMYV010000001">
    <property type="protein sequence ID" value="MBO0935617.1"/>
    <property type="molecule type" value="Genomic_DNA"/>
</dbReference>
<accession>A0A939K015</accession>
<sequence>MIRDNNGNEIFSGEPTHPGEMLSDELEARGMTQKELARAIEVSATFVSELVRGKKSVSLRIALKLETALAIDAEFWVNAQRNYNRGIAYLKAKNELKQLNLSPAKQKSLLQAVA</sequence>
<dbReference type="NCBIfam" id="TIGR02607">
    <property type="entry name" value="antidote_HigA"/>
    <property type="match status" value="1"/>
</dbReference>
<dbReference type="AlphaFoldDB" id="A0A939K015"/>
<proteinExistence type="predicted"/>
<protein>
    <submittedName>
        <fullName evidence="4">HigA family addiction module antidote protein</fullName>
    </submittedName>
</protein>
<feature type="domain" description="HTH cro/C1-type" evidence="3">
    <location>
        <begin position="22"/>
        <end position="76"/>
    </location>
</feature>
<keyword evidence="5" id="KW-1185">Reference proteome</keyword>
<comment type="caution">
    <text evidence="4">The sequence shown here is derived from an EMBL/GenBank/DDBJ whole genome shotgun (WGS) entry which is preliminary data.</text>
</comment>
<dbReference type="CDD" id="cd00093">
    <property type="entry name" value="HTH_XRE"/>
    <property type="match status" value="1"/>
</dbReference>
<dbReference type="InterPro" id="IPR010982">
    <property type="entry name" value="Lambda_DNA-bd_dom_sf"/>
</dbReference>